<reference evidence="1" key="1">
    <citation type="submission" date="2018-05" db="EMBL/GenBank/DDBJ databases">
        <authorList>
            <person name="Lanie J.A."/>
            <person name="Ng W.-L."/>
            <person name="Kazmierczak K.M."/>
            <person name="Andrzejewski T.M."/>
            <person name="Davidsen T.M."/>
            <person name="Wayne K.J."/>
            <person name="Tettelin H."/>
            <person name="Glass J.I."/>
            <person name="Rusch D."/>
            <person name="Podicherti R."/>
            <person name="Tsui H.-C.T."/>
            <person name="Winkler M.E."/>
        </authorList>
    </citation>
    <scope>NUCLEOTIDE SEQUENCE</scope>
</reference>
<gene>
    <name evidence="1" type="ORF">METZ01_LOCUS303597</name>
</gene>
<dbReference type="AlphaFoldDB" id="A0A382MP28"/>
<dbReference type="EMBL" id="UINC01095010">
    <property type="protein sequence ID" value="SVC50743.1"/>
    <property type="molecule type" value="Genomic_DNA"/>
</dbReference>
<proteinExistence type="predicted"/>
<accession>A0A382MP28</accession>
<protein>
    <submittedName>
        <fullName evidence="1">Uncharacterized protein</fullName>
    </submittedName>
</protein>
<evidence type="ECO:0000313" key="1">
    <source>
        <dbReference type="EMBL" id="SVC50743.1"/>
    </source>
</evidence>
<sequence length="47" mass="5488">MKTERITDVYVSARFGYTKYGRGVSFLLNIIKLREESLIRSTSQRFG</sequence>
<name>A0A382MP28_9ZZZZ</name>
<organism evidence="1">
    <name type="scientific">marine metagenome</name>
    <dbReference type="NCBI Taxonomy" id="408172"/>
    <lineage>
        <taxon>unclassified sequences</taxon>
        <taxon>metagenomes</taxon>
        <taxon>ecological metagenomes</taxon>
    </lineage>
</organism>